<feature type="binding site" evidence="10">
    <location>
        <position position="73"/>
    </location>
    <ligand>
        <name>ATP</name>
        <dbReference type="ChEBI" id="CHEBI:30616"/>
    </ligand>
</feature>
<dbReference type="PANTHER" id="PTHR24346:SF82">
    <property type="entry name" value="KP78A-RELATED"/>
    <property type="match status" value="1"/>
</dbReference>
<evidence type="ECO:0000256" key="11">
    <source>
        <dbReference type="SAM" id="MobiDB-lite"/>
    </source>
</evidence>
<comment type="caution">
    <text evidence="14">The sequence shown here is derived from an EMBL/GenBank/DDBJ whole genome shotgun (WGS) entry which is preliminary data.</text>
</comment>
<evidence type="ECO:0000256" key="6">
    <source>
        <dbReference type="ARBA" id="ARBA00022777"/>
    </source>
</evidence>
<feature type="compositionally biased region" description="Polar residues" evidence="11">
    <location>
        <begin position="467"/>
        <end position="477"/>
    </location>
</feature>
<feature type="region of interest" description="Disordered" evidence="11">
    <location>
        <begin position="435"/>
        <end position="479"/>
    </location>
</feature>
<dbReference type="Pfam" id="PF00069">
    <property type="entry name" value="Pkinase"/>
    <property type="match status" value="1"/>
</dbReference>
<dbReference type="GO" id="GO:0004674">
    <property type="term" value="F:protein serine/threonine kinase activity"/>
    <property type="evidence" value="ECO:0007669"/>
    <property type="project" value="UniProtKB-KW"/>
</dbReference>
<dbReference type="PANTHER" id="PTHR24346">
    <property type="entry name" value="MAP/MICROTUBULE AFFINITY-REGULATING KINASE"/>
    <property type="match status" value="1"/>
</dbReference>
<organism evidence="14 15">
    <name type="scientific">Polysphondylium violaceum</name>
    <dbReference type="NCBI Taxonomy" id="133409"/>
    <lineage>
        <taxon>Eukaryota</taxon>
        <taxon>Amoebozoa</taxon>
        <taxon>Evosea</taxon>
        <taxon>Eumycetozoa</taxon>
        <taxon>Dictyostelia</taxon>
        <taxon>Dictyosteliales</taxon>
        <taxon>Dictyosteliaceae</taxon>
        <taxon>Polysphondylium</taxon>
    </lineage>
</organism>
<dbReference type="Proteomes" id="UP000695562">
    <property type="component" value="Unassembled WGS sequence"/>
</dbReference>
<dbReference type="SUPFAM" id="SSF56112">
    <property type="entry name" value="Protein kinase-like (PK-like)"/>
    <property type="match status" value="1"/>
</dbReference>
<feature type="region of interest" description="Disordered" evidence="11">
    <location>
        <begin position="315"/>
        <end position="346"/>
    </location>
</feature>
<feature type="compositionally biased region" description="Low complexity" evidence="11">
    <location>
        <begin position="438"/>
        <end position="461"/>
    </location>
</feature>
<comment type="similarity">
    <text evidence="1">Belongs to the protein kinase superfamily. CAMK Ser/Thr protein kinase family. SNF1 subfamily.</text>
</comment>
<dbReference type="InterPro" id="IPR017441">
    <property type="entry name" value="Protein_kinase_ATP_BS"/>
</dbReference>
<dbReference type="CDD" id="cd12121">
    <property type="entry name" value="MARK_C_like"/>
    <property type="match status" value="1"/>
</dbReference>
<dbReference type="FunFam" id="1.10.510.10:FF:000571">
    <property type="entry name" value="Maternal embryonic leucine zipper kinase"/>
    <property type="match status" value="1"/>
</dbReference>
<keyword evidence="15" id="KW-1185">Reference proteome</keyword>
<feature type="domain" description="Protein kinase" evidence="12">
    <location>
        <begin position="44"/>
        <end position="299"/>
    </location>
</feature>
<feature type="compositionally biased region" description="Low complexity" evidence="11">
    <location>
        <begin position="322"/>
        <end position="337"/>
    </location>
</feature>
<evidence type="ECO:0000313" key="14">
    <source>
        <dbReference type="EMBL" id="KAF2077305.1"/>
    </source>
</evidence>
<dbReference type="InterPro" id="IPR011009">
    <property type="entry name" value="Kinase-like_dom_sf"/>
</dbReference>
<dbReference type="CDD" id="cd14003">
    <property type="entry name" value="STKc_AMPK-like"/>
    <property type="match status" value="1"/>
</dbReference>
<keyword evidence="5 10" id="KW-0547">Nucleotide-binding</keyword>
<evidence type="ECO:0000256" key="5">
    <source>
        <dbReference type="ARBA" id="ARBA00022741"/>
    </source>
</evidence>
<dbReference type="SUPFAM" id="SSF103243">
    <property type="entry name" value="KA1-like"/>
    <property type="match status" value="1"/>
</dbReference>
<dbReference type="InterPro" id="IPR000719">
    <property type="entry name" value="Prot_kinase_dom"/>
</dbReference>
<dbReference type="PROSITE" id="PS50032">
    <property type="entry name" value="KA1"/>
    <property type="match status" value="1"/>
</dbReference>
<comment type="catalytic activity">
    <reaction evidence="8">
        <text>L-threonyl-[protein] + ATP = O-phospho-L-threonyl-[protein] + ADP + H(+)</text>
        <dbReference type="Rhea" id="RHEA:46608"/>
        <dbReference type="Rhea" id="RHEA-COMP:11060"/>
        <dbReference type="Rhea" id="RHEA-COMP:11605"/>
        <dbReference type="ChEBI" id="CHEBI:15378"/>
        <dbReference type="ChEBI" id="CHEBI:30013"/>
        <dbReference type="ChEBI" id="CHEBI:30616"/>
        <dbReference type="ChEBI" id="CHEBI:61977"/>
        <dbReference type="ChEBI" id="CHEBI:456216"/>
        <dbReference type="EC" id="2.7.11.1"/>
    </reaction>
</comment>
<sequence>MSAIACSSYLDIQLDSIQEDNIYSQTPSFRSSAPRKGVKRIGNYILGKTIGSGTSSKVKIGTNITTGKKVAIKITRPKRVKERKEIEREISILKLLKHDNIIQLYDAIYEDDTGRICLILELVSGGELFDYIVARGRLSEKEGRKFFRQIVCGLMYCHNNMVCHRDLKLENLLVDDDGNIKISDFGYSNIVKPGNLMSTFCGSPVYAPPEILLEKKYIGTEVDVWSLGIILYAMVTGQLPWSLTDGVQVEGLDKLLRGEFKYPNNVILSNDVKDLINRMIVANPNERAKLSEVKSHPWINKGYDLDPEEEYTRKVLERNDSDSSISSGISKNGESSEMPTETSKSMVNSSVLYNSSPNIQAPKTICMKNNFSTSCLEDKKALNSTPTSPNTSSPQYSSYTPPLSPLSSSQRSPPTTPTFKTSLFHGLFKKKLNKEETSSFAGTSTPTSPSTNPSSSSGQSPVMEPISVSSSGTTSNNRGRRFSLEDIVKVITRSGKSKSKSDKLRSIKGPFTSGTTTTLHPTEVIKRLDGMLNSLSVAFTNTGYLFECKYLGGSEIINFEIEICRVSGMEMYGIKFRRLGGDVWVYSAICKQIIESLQL</sequence>
<evidence type="ECO:0000256" key="1">
    <source>
        <dbReference type="ARBA" id="ARBA00006234"/>
    </source>
</evidence>
<keyword evidence="6" id="KW-0418">Kinase</keyword>
<gene>
    <name evidence="14" type="ORF">CYY_001371</name>
</gene>
<evidence type="ECO:0000256" key="9">
    <source>
        <dbReference type="ARBA" id="ARBA00048679"/>
    </source>
</evidence>
<dbReference type="Gene3D" id="1.10.510.10">
    <property type="entry name" value="Transferase(Phosphotransferase) domain 1"/>
    <property type="match status" value="1"/>
</dbReference>
<dbReference type="SMART" id="SM00220">
    <property type="entry name" value="S_TKc"/>
    <property type="match status" value="1"/>
</dbReference>
<feature type="domain" description="KA1" evidence="13">
    <location>
        <begin position="550"/>
        <end position="599"/>
    </location>
</feature>
<dbReference type="PROSITE" id="PS00107">
    <property type="entry name" value="PROTEIN_KINASE_ATP"/>
    <property type="match status" value="1"/>
</dbReference>
<evidence type="ECO:0000256" key="7">
    <source>
        <dbReference type="ARBA" id="ARBA00022840"/>
    </source>
</evidence>
<evidence type="ECO:0000256" key="2">
    <source>
        <dbReference type="ARBA" id="ARBA00012513"/>
    </source>
</evidence>
<dbReference type="InterPro" id="IPR028375">
    <property type="entry name" value="KA1/Ssp2_C"/>
</dbReference>
<dbReference type="PROSITE" id="PS50011">
    <property type="entry name" value="PROTEIN_KINASE_DOM"/>
    <property type="match status" value="1"/>
</dbReference>
<dbReference type="GO" id="GO:0035556">
    <property type="term" value="P:intracellular signal transduction"/>
    <property type="evidence" value="ECO:0007669"/>
    <property type="project" value="TreeGrafter"/>
</dbReference>
<dbReference type="EC" id="2.7.11.1" evidence="2"/>
<dbReference type="PROSITE" id="PS00108">
    <property type="entry name" value="PROTEIN_KINASE_ST"/>
    <property type="match status" value="1"/>
</dbReference>
<dbReference type="InterPro" id="IPR001772">
    <property type="entry name" value="KA1_dom"/>
</dbReference>
<dbReference type="Pfam" id="PF02149">
    <property type="entry name" value="KA1"/>
    <property type="match status" value="1"/>
</dbReference>
<dbReference type="EMBL" id="AJWJ01000032">
    <property type="protein sequence ID" value="KAF2077305.1"/>
    <property type="molecule type" value="Genomic_DNA"/>
</dbReference>
<name>A0A8J4Q230_9MYCE</name>
<dbReference type="Gene3D" id="3.30.310.80">
    <property type="entry name" value="Kinase associated domain 1, KA1"/>
    <property type="match status" value="1"/>
</dbReference>
<feature type="compositionally biased region" description="Low complexity" evidence="11">
    <location>
        <begin position="383"/>
        <end position="413"/>
    </location>
</feature>
<protein>
    <recommendedName>
        <fullName evidence="2">non-specific serine/threonine protein kinase</fullName>
        <ecNumber evidence="2">2.7.11.1</ecNumber>
    </recommendedName>
</protein>
<evidence type="ECO:0000256" key="8">
    <source>
        <dbReference type="ARBA" id="ARBA00047899"/>
    </source>
</evidence>
<evidence type="ECO:0000259" key="13">
    <source>
        <dbReference type="PROSITE" id="PS50032"/>
    </source>
</evidence>
<dbReference type="FunFam" id="3.30.310.80:FF:000011">
    <property type="entry name" value="Non-specific serine/threonine protein kinase"/>
    <property type="match status" value="1"/>
</dbReference>
<proteinExistence type="inferred from homology"/>
<keyword evidence="3" id="KW-0723">Serine/threonine-protein kinase</keyword>
<accession>A0A8J4Q230</accession>
<evidence type="ECO:0000256" key="4">
    <source>
        <dbReference type="ARBA" id="ARBA00022679"/>
    </source>
</evidence>
<evidence type="ECO:0000259" key="12">
    <source>
        <dbReference type="PROSITE" id="PS50011"/>
    </source>
</evidence>
<keyword evidence="4" id="KW-0808">Transferase</keyword>
<evidence type="ECO:0000256" key="10">
    <source>
        <dbReference type="PROSITE-ProRule" id="PRU10141"/>
    </source>
</evidence>
<comment type="catalytic activity">
    <reaction evidence="9">
        <text>L-seryl-[protein] + ATP = O-phospho-L-seryl-[protein] + ADP + H(+)</text>
        <dbReference type="Rhea" id="RHEA:17989"/>
        <dbReference type="Rhea" id="RHEA-COMP:9863"/>
        <dbReference type="Rhea" id="RHEA-COMP:11604"/>
        <dbReference type="ChEBI" id="CHEBI:15378"/>
        <dbReference type="ChEBI" id="CHEBI:29999"/>
        <dbReference type="ChEBI" id="CHEBI:30616"/>
        <dbReference type="ChEBI" id="CHEBI:83421"/>
        <dbReference type="ChEBI" id="CHEBI:456216"/>
        <dbReference type="EC" id="2.7.11.1"/>
    </reaction>
</comment>
<evidence type="ECO:0000256" key="3">
    <source>
        <dbReference type="ARBA" id="ARBA00022527"/>
    </source>
</evidence>
<dbReference type="AlphaFoldDB" id="A0A8J4Q230"/>
<feature type="region of interest" description="Disordered" evidence="11">
    <location>
        <begin position="381"/>
        <end position="421"/>
    </location>
</feature>
<evidence type="ECO:0000313" key="15">
    <source>
        <dbReference type="Proteomes" id="UP000695562"/>
    </source>
</evidence>
<dbReference type="InterPro" id="IPR008271">
    <property type="entry name" value="Ser/Thr_kinase_AS"/>
</dbReference>
<dbReference type="GO" id="GO:0005524">
    <property type="term" value="F:ATP binding"/>
    <property type="evidence" value="ECO:0007669"/>
    <property type="project" value="UniProtKB-UniRule"/>
</dbReference>
<dbReference type="GO" id="GO:0005737">
    <property type="term" value="C:cytoplasm"/>
    <property type="evidence" value="ECO:0007669"/>
    <property type="project" value="TreeGrafter"/>
</dbReference>
<dbReference type="OrthoDB" id="193931at2759"/>
<reference evidence="14" key="1">
    <citation type="submission" date="2020-01" db="EMBL/GenBank/DDBJ databases">
        <title>Development of genomics and gene disruption for Polysphondylium violaceum indicates a role for the polyketide synthase stlB in stalk morphogenesis.</title>
        <authorList>
            <person name="Narita B."/>
            <person name="Kawabe Y."/>
            <person name="Kin K."/>
            <person name="Saito T."/>
            <person name="Gibbs R."/>
            <person name="Kuspa A."/>
            <person name="Muzny D."/>
            <person name="Queller D."/>
            <person name="Richards S."/>
            <person name="Strassman J."/>
            <person name="Sucgang R."/>
            <person name="Worley K."/>
            <person name="Schaap P."/>
        </authorList>
    </citation>
    <scope>NUCLEOTIDE SEQUENCE</scope>
    <source>
        <strain evidence="14">QSvi11</strain>
    </source>
</reference>
<keyword evidence="7 10" id="KW-0067">ATP-binding</keyword>